<evidence type="ECO:0000256" key="7">
    <source>
        <dbReference type="ARBA" id="ARBA00023268"/>
    </source>
</evidence>
<reference evidence="11 12" key="1">
    <citation type="submission" date="2013-11" db="EMBL/GenBank/DDBJ databases">
        <title>Opisthorchis viverrini - life in the bile duct.</title>
        <authorList>
            <person name="Young N.D."/>
            <person name="Nagarajan N."/>
            <person name="Lin S.J."/>
            <person name="Korhonen P.K."/>
            <person name="Jex A.R."/>
            <person name="Hall R.S."/>
            <person name="Safavi-Hemami H."/>
            <person name="Kaewkong W."/>
            <person name="Bertrand D."/>
            <person name="Gao S."/>
            <person name="Seet Q."/>
            <person name="Wongkham S."/>
            <person name="Teh B.T."/>
            <person name="Wongkham C."/>
            <person name="Intapan P.M."/>
            <person name="Maleewong W."/>
            <person name="Yang X."/>
            <person name="Hu M."/>
            <person name="Wang Z."/>
            <person name="Hofmann A."/>
            <person name="Sternberg P.W."/>
            <person name="Tan P."/>
            <person name="Wang J."/>
            <person name="Gasser R.B."/>
        </authorList>
    </citation>
    <scope>NUCLEOTIDE SEQUENCE [LARGE SCALE GENOMIC DNA]</scope>
</reference>
<dbReference type="GO" id="GO:0004488">
    <property type="term" value="F:methylenetetrahydrofolate dehydrogenase (NADP+) activity"/>
    <property type="evidence" value="ECO:0007669"/>
    <property type="project" value="InterPro"/>
</dbReference>
<dbReference type="InterPro" id="IPR020630">
    <property type="entry name" value="THF_DH/CycHdrlase_cat_dom"/>
</dbReference>
<dbReference type="Gene3D" id="3.40.50.720">
    <property type="entry name" value="NAD(P)-binding Rossmann-like Domain"/>
    <property type="match status" value="1"/>
</dbReference>
<dbReference type="SUPFAM" id="SSF51735">
    <property type="entry name" value="NAD(P)-binding Rossmann-fold domains"/>
    <property type="match status" value="1"/>
</dbReference>
<evidence type="ECO:0000256" key="4">
    <source>
        <dbReference type="ARBA" id="ARBA00022801"/>
    </source>
</evidence>
<dbReference type="CTD" id="20314243"/>
<protein>
    <submittedName>
        <fullName evidence="11">Uncharacterized protein</fullName>
    </submittedName>
</protein>
<dbReference type="FunFam" id="3.40.50.10860:FF:000005">
    <property type="entry name" value="C-1-tetrahydrofolate synthase, cytoplasmic, putative"/>
    <property type="match status" value="1"/>
</dbReference>
<dbReference type="KEGG" id="ovi:T265_00055"/>
<dbReference type="InterPro" id="IPR036291">
    <property type="entry name" value="NAD(P)-bd_dom_sf"/>
</dbReference>
<name>A0A075A4B9_OPIVI</name>
<evidence type="ECO:0000256" key="3">
    <source>
        <dbReference type="ARBA" id="ARBA00022563"/>
    </source>
</evidence>
<evidence type="ECO:0000259" key="9">
    <source>
        <dbReference type="Pfam" id="PF00763"/>
    </source>
</evidence>
<organism evidence="11 12">
    <name type="scientific">Opisthorchis viverrini</name>
    <name type="common">Southeast Asian liver fluke</name>
    <dbReference type="NCBI Taxonomy" id="6198"/>
    <lineage>
        <taxon>Eukaryota</taxon>
        <taxon>Metazoa</taxon>
        <taxon>Spiralia</taxon>
        <taxon>Lophotrochozoa</taxon>
        <taxon>Platyhelminthes</taxon>
        <taxon>Trematoda</taxon>
        <taxon>Digenea</taxon>
        <taxon>Opisthorchiida</taxon>
        <taxon>Opisthorchiata</taxon>
        <taxon>Opisthorchiidae</taxon>
        <taxon>Opisthorchis</taxon>
    </lineage>
</organism>
<dbReference type="PANTHER" id="PTHR48099">
    <property type="entry name" value="C-1-TETRAHYDROFOLATE SYNTHASE, CYTOPLASMIC-RELATED"/>
    <property type="match status" value="1"/>
</dbReference>
<dbReference type="InterPro" id="IPR000672">
    <property type="entry name" value="THF_DH/CycHdrlase"/>
</dbReference>
<dbReference type="GeneID" id="20314243"/>
<dbReference type="InterPro" id="IPR046346">
    <property type="entry name" value="Aminoacid_DH-like_N_sf"/>
</dbReference>
<gene>
    <name evidence="11" type="ORF">T265_00055</name>
</gene>
<dbReference type="STRING" id="6198.A0A075A4B9"/>
<keyword evidence="4" id="KW-0378">Hydrolase</keyword>
<keyword evidence="3" id="KW-0554">One-carbon metabolism</keyword>
<accession>A0A075A4B9</accession>
<keyword evidence="7" id="KW-0511">Multifunctional enzyme</keyword>
<dbReference type="HAMAP" id="MF_01576">
    <property type="entry name" value="THF_DHG_CYH"/>
    <property type="match status" value="1"/>
</dbReference>
<dbReference type="GO" id="GO:0035999">
    <property type="term" value="P:tetrahydrofolate interconversion"/>
    <property type="evidence" value="ECO:0007669"/>
    <property type="project" value="TreeGrafter"/>
</dbReference>
<dbReference type="EMBL" id="KL596619">
    <property type="protein sequence ID" value="KER34191.1"/>
    <property type="molecule type" value="Genomic_DNA"/>
</dbReference>
<evidence type="ECO:0000313" key="11">
    <source>
        <dbReference type="EMBL" id="KER34191.1"/>
    </source>
</evidence>
<dbReference type="OrthoDB" id="5126881at2759"/>
<dbReference type="AlphaFoldDB" id="A0A075A4B9"/>
<feature type="domain" description="Tetrahydrofolate dehydrogenase/cyclohydrolase NAD(P)-binding" evidence="10">
    <location>
        <begin position="171"/>
        <end position="318"/>
    </location>
</feature>
<evidence type="ECO:0000256" key="2">
    <source>
        <dbReference type="ARBA" id="ARBA00011738"/>
    </source>
</evidence>
<dbReference type="SUPFAM" id="SSF53223">
    <property type="entry name" value="Aminoacid dehydrogenase-like, N-terminal domain"/>
    <property type="match status" value="1"/>
</dbReference>
<proteinExistence type="inferred from homology"/>
<keyword evidence="6" id="KW-0560">Oxidoreductase</keyword>
<evidence type="ECO:0000256" key="6">
    <source>
        <dbReference type="ARBA" id="ARBA00023002"/>
    </source>
</evidence>
<evidence type="ECO:0000256" key="5">
    <source>
        <dbReference type="ARBA" id="ARBA00022857"/>
    </source>
</evidence>
<dbReference type="GO" id="GO:0004477">
    <property type="term" value="F:methenyltetrahydrofolate cyclohydrolase activity"/>
    <property type="evidence" value="ECO:0007669"/>
    <property type="project" value="UniProtKB-EC"/>
</dbReference>
<dbReference type="PRINTS" id="PR00085">
    <property type="entry name" value="THFDHDRGNASE"/>
</dbReference>
<keyword evidence="5" id="KW-0521">NADP</keyword>
<dbReference type="RefSeq" id="XP_009161976.1">
    <property type="nucleotide sequence ID" value="XM_009163712.1"/>
</dbReference>
<dbReference type="PANTHER" id="PTHR48099:SF5">
    <property type="entry name" value="C-1-TETRAHYDROFOLATE SYNTHASE, CYTOPLASMIC"/>
    <property type="match status" value="1"/>
</dbReference>
<feature type="domain" description="Tetrahydrofolate dehydrogenase/cyclohydrolase catalytic" evidence="9">
    <location>
        <begin position="32"/>
        <end position="140"/>
    </location>
</feature>
<comment type="catalytic activity">
    <reaction evidence="8">
        <text>(6R)-5,10-methenyltetrahydrofolate + H2O = (6R)-10-formyltetrahydrofolate + H(+)</text>
        <dbReference type="Rhea" id="RHEA:23700"/>
        <dbReference type="ChEBI" id="CHEBI:15377"/>
        <dbReference type="ChEBI" id="CHEBI:15378"/>
        <dbReference type="ChEBI" id="CHEBI:57455"/>
        <dbReference type="ChEBI" id="CHEBI:195366"/>
        <dbReference type="EC" id="3.5.4.9"/>
    </reaction>
</comment>
<dbReference type="Pfam" id="PF00763">
    <property type="entry name" value="THF_DHG_CYH"/>
    <property type="match status" value="1"/>
</dbReference>
<dbReference type="PROSITE" id="PS51257">
    <property type="entry name" value="PROKAR_LIPOPROTEIN"/>
    <property type="match status" value="1"/>
</dbReference>
<evidence type="ECO:0000256" key="1">
    <source>
        <dbReference type="ARBA" id="ARBA00004777"/>
    </source>
</evidence>
<comment type="pathway">
    <text evidence="1">One-carbon metabolism; tetrahydrofolate interconversion.</text>
</comment>
<sequence>MLPVRGRVLCGRSLAQGTLSVPIILSLSCLAICQRIKAEVNRLIAEFNVSPKLTVIEVGNRSDSALYIESKRRFADQCGVELAHVHLPPDCTESSLIELVKQFNTDPTVHGIMIQLPLDSIDPIDVSGPLHSIVAQKDVEGLGYMNTALLSRENVLFQPGVSPKDYPVHIPCTAAACFAFIRYVDFPLKGSHCVVIGRGRLVGAPTADLLAGPGCATVTQCNIHSQNLAEEVSRADLVVAAVGRPALVRGEWIKPGALVLDCGYTVVQDPLNPAKMTSVGDVSFEEARKRAGWITPVPGGIGPLNIAMLFRNTVNSARWSVGLQSLLFDSIFTRSSKVHSEVDQYCLERPLSVS</sequence>
<dbReference type="GO" id="GO:0005829">
    <property type="term" value="C:cytosol"/>
    <property type="evidence" value="ECO:0007669"/>
    <property type="project" value="TreeGrafter"/>
</dbReference>
<evidence type="ECO:0000256" key="8">
    <source>
        <dbReference type="ARBA" id="ARBA00036357"/>
    </source>
</evidence>
<comment type="subunit">
    <text evidence="2">Homodimer.</text>
</comment>
<dbReference type="Gene3D" id="3.40.50.10860">
    <property type="entry name" value="Leucine Dehydrogenase, chain A, domain 1"/>
    <property type="match status" value="1"/>
</dbReference>
<dbReference type="CDD" id="cd01080">
    <property type="entry name" value="NAD_bind_m-THF_DH_Cyclohyd"/>
    <property type="match status" value="1"/>
</dbReference>
<evidence type="ECO:0000259" key="10">
    <source>
        <dbReference type="Pfam" id="PF02882"/>
    </source>
</evidence>
<dbReference type="Proteomes" id="UP000054324">
    <property type="component" value="Unassembled WGS sequence"/>
</dbReference>
<keyword evidence="12" id="KW-1185">Reference proteome</keyword>
<dbReference type="Pfam" id="PF02882">
    <property type="entry name" value="THF_DHG_CYH_C"/>
    <property type="match status" value="1"/>
</dbReference>
<evidence type="ECO:0000313" key="12">
    <source>
        <dbReference type="Proteomes" id="UP000054324"/>
    </source>
</evidence>
<dbReference type="InterPro" id="IPR020631">
    <property type="entry name" value="THF_DH/CycHdrlase_NAD-bd_dom"/>
</dbReference>